<name>A0ABV7V3H6_9SPHN</name>
<keyword evidence="5" id="KW-0964">Secreted</keyword>
<keyword evidence="10" id="KW-0969">Cilium</keyword>
<evidence type="ECO:0000256" key="1">
    <source>
        <dbReference type="ARBA" id="ARBA00004117"/>
    </source>
</evidence>
<keyword evidence="6" id="KW-0975">Bacterial flagellum</keyword>
<keyword evidence="10" id="KW-0282">Flagellum</keyword>
<evidence type="ECO:0000313" key="10">
    <source>
        <dbReference type="EMBL" id="MFC3671985.1"/>
    </source>
</evidence>
<comment type="caution">
    <text evidence="10">The sequence shown here is derived from an EMBL/GenBank/DDBJ whole genome shotgun (WGS) entry which is preliminary data.</text>
</comment>
<proteinExistence type="inferred from homology"/>
<dbReference type="Pfam" id="PF06429">
    <property type="entry name" value="Flg_bbr_C"/>
    <property type="match status" value="1"/>
</dbReference>
<sequence>MASDLLSIARSATRAARIQLDVTAQNIANAGTEGYVRRSVGTEEVMTPGYVANNRDVSLSGVRVTGVLRNADAFRQAEVRRTAADTARVDTEVGGLEDVQAALEDPGIYAAITGFETSLTQLAQSPTDTPLRAAVIAAAQTMTNSFNIASNQLDAVAQGQQSGATDGVSQVNTLSAELAKVNARLSRMADASSDRSGLMDQRDLLLQKLAGYADIATSFASDGTVDVTLGGTSGAPLVTGGTAQTLAMTTASDGTISFDVAGGAVTLSAGTLSGQQQVLARVADVHSQLDDLASTVITTVNTAQGNGTALDGSAGAALLSGTGAGDIALATTDGAAIATAASGAASGSRDTTNLTALREALTSADPAGTMDDLLYQVSATVQARTTTRDALKTISDAAKTALSAQAGVDLDTEAINLTRFQQAFQASGRVMQVASNLFDTILAIK</sequence>
<dbReference type="InterPro" id="IPR002371">
    <property type="entry name" value="FlgK"/>
</dbReference>
<dbReference type="Pfam" id="PF22638">
    <property type="entry name" value="FlgK_D1"/>
    <property type="match status" value="1"/>
</dbReference>
<dbReference type="InterPro" id="IPR053927">
    <property type="entry name" value="FlgK_helical"/>
</dbReference>
<comment type="subcellular location">
    <subcellularLocation>
        <location evidence="1">Bacterial flagellum basal body</location>
    </subcellularLocation>
    <subcellularLocation>
        <location evidence="2">Secreted</location>
    </subcellularLocation>
</comment>
<dbReference type="Pfam" id="PF00460">
    <property type="entry name" value="Flg_bb_rod"/>
    <property type="match status" value="1"/>
</dbReference>
<reference evidence="11" key="1">
    <citation type="journal article" date="2019" name="Int. J. Syst. Evol. Microbiol.">
        <title>The Global Catalogue of Microorganisms (GCM) 10K type strain sequencing project: providing services to taxonomists for standard genome sequencing and annotation.</title>
        <authorList>
            <consortium name="The Broad Institute Genomics Platform"/>
            <consortium name="The Broad Institute Genome Sequencing Center for Infectious Disease"/>
            <person name="Wu L."/>
            <person name="Ma J."/>
        </authorList>
    </citation>
    <scope>NUCLEOTIDE SEQUENCE [LARGE SCALE GENOMIC DNA]</scope>
    <source>
        <strain evidence="11">KCTC 42224</strain>
    </source>
</reference>
<gene>
    <name evidence="10" type="primary">flgK</name>
    <name evidence="10" type="ORF">ACFOOT_11165</name>
</gene>
<feature type="domain" description="Flagellar hook-associated protein FlgK helical" evidence="9">
    <location>
        <begin position="96"/>
        <end position="318"/>
    </location>
</feature>
<dbReference type="InterPro" id="IPR010930">
    <property type="entry name" value="Flg_bb/hook_C_dom"/>
</dbReference>
<dbReference type="InterPro" id="IPR001444">
    <property type="entry name" value="Flag_bb_rod_N"/>
</dbReference>
<evidence type="ECO:0000259" key="9">
    <source>
        <dbReference type="Pfam" id="PF22638"/>
    </source>
</evidence>
<dbReference type="Proteomes" id="UP001595683">
    <property type="component" value="Unassembled WGS sequence"/>
</dbReference>
<evidence type="ECO:0000256" key="2">
    <source>
        <dbReference type="ARBA" id="ARBA00004613"/>
    </source>
</evidence>
<dbReference type="PANTHER" id="PTHR30033">
    <property type="entry name" value="FLAGELLAR HOOK-ASSOCIATED PROTEIN 1"/>
    <property type="match status" value="1"/>
</dbReference>
<organism evidence="10 11">
    <name type="scientific">Novosphingobium pokkalii</name>
    <dbReference type="NCBI Taxonomy" id="1770194"/>
    <lineage>
        <taxon>Bacteria</taxon>
        <taxon>Pseudomonadati</taxon>
        <taxon>Pseudomonadota</taxon>
        <taxon>Alphaproteobacteria</taxon>
        <taxon>Sphingomonadales</taxon>
        <taxon>Sphingomonadaceae</taxon>
        <taxon>Novosphingobium</taxon>
    </lineage>
</organism>
<dbReference type="RefSeq" id="WP_191323910.1">
    <property type="nucleotide sequence ID" value="NZ_BMZP01000006.1"/>
</dbReference>
<evidence type="ECO:0000256" key="3">
    <source>
        <dbReference type="ARBA" id="ARBA00009677"/>
    </source>
</evidence>
<dbReference type="SUPFAM" id="SSF64518">
    <property type="entry name" value="Phase 1 flagellin"/>
    <property type="match status" value="1"/>
</dbReference>
<protein>
    <recommendedName>
        <fullName evidence="4">Flagellar hook-associated protein 1</fullName>
    </recommendedName>
</protein>
<feature type="domain" description="Flagellar basal-body/hook protein C-terminal" evidence="8">
    <location>
        <begin position="405"/>
        <end position="443"/>
    </location>
</feature>
<evidence type="ECO:0000313" key="11">
    <source>
        <dbReference type="Proteomes" id="UP001595683"/>
    </source>
</evidence>
<evidence type="ECO:0000259" key="8">
    <source>
        <dbReference type="Pfam" id="PF06429"/>
    </source>
</evidence>
<accession>A0ABV7V3H6</accession>
<comment type="similarity">
    <text evidence="3">Belongs to the flagella basal body rod proteins family.</text>
</comment>
<dbReference type="EMBL" id="JBHRYE010000017">
    <property type="protein sequence ID" value="MFC3671985.1"/>
    <property type="molecule type" value="Genomic_DNA"/>
</dbReference>
<feature type="domain" description="Flagellar basal body rod protein N-terminal" evidence="7">
    <location>
        <begin position="7"/>
        <end position="35"/>
    </location>
</feature>
<evidence type="ECO:0000256" key="6">
    <source>
        <dbReference type="ARBA" id="ARBA00023143"/>
    </source>
</evidence>
<dbReference type="NCBIfam" id="TIGR02492">
    <property type="entry name" value="flgK_ends"/>
    <property type="match status" value="1"/>
</dbReference>
<dbReference type="PANTHER" id="PTHR30033:SF1">
    <property type="entry name" value="FLAGELLAR HOOK-ASSOCIATED PROTEIN 1"/>
    <property type="match status" value="1"/>
</dbReference>
<evidence type="ECO:0000259" key="7">
    <source>
        <dbReference type="Pfam" id="PF00460"/>
    </source>
</evidence>
<keyword evidence="11" id="KW-1185">Reference proteome</keyword>
<evidence type="ECO:0000256" key="5">
    <source>
        <dbReference type="ARBA" id="ARBA00022525"/>
    </source>
</evidence>
<keyword evidence="10" id="KW-0966">Cell projection</keyword>
<evidence type="ECO:0000256" key="4">
    <source>
        <dbReference type="ARBA" id="ARBA00016244"/>
    </source>
</evidence>